<reference evidence="1 2" key="1">
    <citation type="journal article" date="2019" name="Commun. Biol.">
        <title>The bagworm genome reveals a unique fibroin gene that provides high tensile strength.</title>
        <authorList>
            <person name="Kono N."/>
            <person name="Nakamura H."/>
            <person name="Ohtoshi R."/>
            <person name="Tomita M."/>
            <person name="Numata K."/>
            <person name="Arakawa K."/>
        </authorList>
    </citation>
    <scope>NUCLEOTIDE SEQUENCE [LARGE SCALE GENOMIC DNA]</scope>
</reference>
<accession>A0A4C1YYN8</accession>
<organism evidence="1 2">
    <name type="scientific">Eumeta variegata</name>
    <name type="common">Bagworm moth</name>
    <name type="synonym">Eumeta japonica</name>
    <dbReference type="NCBI Taxonomy" id="151549"/>
    <lineage>
        <taxon>Eukaryota</taxon>
        <taxon>Metazoa</taxon>
        <taxon>Ecdysozoa</taxon>
        <taxon>Arthropoda</taxon>
        <taxon>Hexapoda</taxon>
        <taxon>Insecta</taxon>
        <taxon>Pterygota</taxon>
        <taxon>Neoptera</taxon>
        <taxon>Endopterygota</taxon>
        <taxon>Lepidoptera</taxon>
        <taxon>Glossata</taxon>
        <taxon>Ditrysia</taxon>
        <taxon>Tineoidea</taxon>
        <taxon>Psychidae</taxon>
        <taxon>Oiketicinae</taxon>
        <taxon>Eumeta</taxon>
    </lineage>
</organism>
<keyword evidence="2" id="KW-1185">Reference proteome</keyword>
<name>A0A4C1YYN8_EUMVA</name>
<evidence type="ECO:0000313" key="1">
    <source>
        <dbReference type="EMBL" id="GBP81436.1"/>
    </source>
</evidence>
<dbReference type="InterPro" id="IPR036397">
    <property type="entry name" value="RNaseH_sf"/>
</dbReference>
<evidence type="ECO:0000313" key="2">
    <source>
        <dbReference type="Proteomes" id="UP000299102"/>
    </source>
</evidence>
<dbReference type="OrthoDB" id="616263at2759"/>
<dbReference type="AlphaFoldDB" id="A0A4C1YYN8"/>
<dbReference type="Proteomes" id="UP000299102">
    <property type="component" value="Unassembled WGS sequence"/>
</dbReference>
<proteinExistence type="predicted"/>
<comment type="caution">
    <text evidence="1">The sequence shown here is derived from an EMBL/GenBank/DDBJ whole genome shotgun (WGS) entry which is preliminary data.</text>
</comment>
<protein>
    <recommendedName>
        <fullName evidence="3">Histone-lysine N-methyltransferase SETMAR</fullName>
    </recommendedName>
</protein>
<gene>
    <name evidence="1" type="ORF">EVAR_64003_1</name>
</gene>
<evidence type="ECO:0008006" key="3">
    <source>
        <dbReference type="Google" id="ProtNLM"/>
    </source>
</evidence>
<dbReference type="Gene3D" id="3.30.420.10">
    <property type="entry name" value="Ribonuclease H-like superfamily/Ribonuclease H"/>
    <property type="match status" value="1"/>
</dbReference>
<dbReference type="EMBL" id="BGZK01001511">
    <property type="protein sequence ID" value="GBP81436.1"/>
    <property type="molecule type" value="Genomic_DNA"/>
</dbReference>
<sequence>MRLKQEVEKKWPELINRKNVVIGWVVLMHPPYSPDLVPLDFHLYRSFQNSLGSVRIQRLKIRKSLVSTGLALRRLRSGYQTTNIWIKIEGATVTEIVCGTGVENRCGHGDRSKKSSARPGLRLTSNDIKVEEINSMPMRNCGH</sequence>
<dbReference type="GO" id="GO:0003676">
    <property type="term" value="F:nucleic acid binding"/>
    <property type="evidence" value="ECO:0007669"/>
    <property type="project" value="InterPro"/>
</dbReference>